<dbReference type="Pfam" id="PF00651">
    <property type="entry name" value="BTB"/>
    <property type="match status" value="1"/>
</dbReference>
<dbReference type="PROSITE" id="PS50950">
    <property type="entry name" value="ZF_THAP"/>
    <property type="match status" value="1"/>
</dbReference>
<dbReference type="GO" id="GO:0008270">
    <property type="term" value="F:zinc ion binding"/>
    <property type="evidence" value="ECO:0007669"/>
    <property type="project" value="UniProtKB-KW"/>
</dbReference>
<keyword evidence="10" id="KW-1185">Reference proteome</keyword>
<comment type="caution">
    <text evidence="9">The sequence shown here is derived from an EMBL/GenBank/DDBJ whole genome shotgun (WGS) entry which is preliminary data.</text>
</comment>
<evidence type="ECO:0000256" key="6">
    <source>
        <dbReference type="SAM" id="MobiDB-lite"/>
    </source>
</evidence>
<evidence type="ECO:0000259" key="7">
    <source>
        <dbReference type="PROSITE" id="PS50097"/>
    </source>
</evidence>
<dbReference type="SUPFAM" id="SSF57716">
    <property type="entry name" value="Glucocorticoid receptor-like (DNA-binding domain)"/>
    <property type="match status" value="1"/>
</dbReference>
<evidence type="ECO:0000313" key="10">
    <source>
        <dbReference type="Proteomes" id="UP000597762"/>
    </source>
</evidence>
<feature type="region of interest" description="Disordered" evidence="6">
    <location>
        <begin position="178"/>
        <end position="233"/>
    </location>
</feature>
<dbReference type="Gene3D" id="3.30.710.10">
    <property type="entry name" value="Potassium Channel Kv1.1, Chain A"/>
    <property type="match status" value="1"/>
</dbReference>
<evidence type="ECO:0008006" key="11">
    <source>
        <dbReference type="Google" id="ProtNLM"/>
    </source>
</evidence>
<feature type="domain" description="THAP-type" evidence="8">
    <location>
        <begin position="83"/>
        <end position="168"/>
    </location>
</feature>
<protein>
    <recommendedName>
        <fullName evidence="11">BTB domain-containing protein</fullName>
    </recommendedName>
</protein>
<dbReference type="Proteomes" id="UP000597762">
    <property type="component" value="Unassembled WGS sequence"/>
</dbReference>
<dbReference type="AlphaFoldDB" id="A0A812CRW9"/>
<gene>
    <name evidence="9" type="ORF">SPHA_43695</name>
</gene>
<dbReference type="PROSITE" id="PS50097">
    <property type="entry name" value="BTB"/>
    <property type="match status" value="1"/>
</dbReference>
<dbReference type="InterPro" id="IPR000210">
    <property type="entry name" value="BTB/POZ_dom"/>
</dbReference>
<dbReference type="GO" id="GO:0003677">
    <property type="term" value="F:DNA binding"/>
    <property type="evidence" value="ECO:0007669"/>
    <property type="project" value="UniProtKB-UniRule"/>
</dbReference>
<organism evidence="9 10">
    <name type="scientific">Acanthosepion pharaonis</name>
    <name type="common">Pharaoh cuttlefish</name>
    <name type="synonym">Sepia pharaonis</name>
    <dbReference type="NCBI Taxonomy" id="158019"/>
    <lineage>
        <taxon>Eukaryota</taxon>
        <taxon>Metazoa</taxon>
        <taxon>Spiralia</taxon>
        <taxon>Lophotrochozoa</taxon>
        <taxon>Mollusca</taxon>
        <taxon>Cephalopoda</taxon>
        <taxon>Coleoidea</taxon>
        <taxon>Decapodiformes</taxon>
        <taxon>Sepiida</taxon>
        <taxon>Sepiina</taxon>
        <taxon>Sepiidae</taxon>
        <taxon>Acanthosepion</taxon>
    </lineage>
</organism>
<reference evidence="9" key="1">
    <citation type="submission" date="2021-01" db="EMBL/GenBank/DDBJ databases">
        <authorList>
            <person name="Li R."/>
            <person name="Bekaert M."/>
        </authorList>
    </citation>
    <scope>NUCLEOTIDE SEQUENCE</scope>
    <source>
        <strain evidence="9">Farmed</strain>
    </source>
</reference>
<dbReference type="InterPro" id="IPR011333">
    <property type="entry name" value="SKP1/BTB/POZ_sf"/>
</dbReference>
<accession>A0A812CRW9</accession>
<name>A0A812CRW9_ACAPH</name>
<feature type="domain" description="BTB" evidence="7">
    <location>
        <begin position="354"/>
        <end position="422"/>
    </location>
</feature>
<dbReference type="PANTHER" id="PTHR45632:SF17">
    <property type="entry name" value="KELCH-LIKE PROTEIN 31"/>
    <property type="match status" value="1"/>
</dbReference>
<keyword evidence="2 5" id="KW-0863">Zinc-finger</keyword>
<proteinExistence type="predicted"/>
<keyword evidence="4 5" id="KW-0238">DNA-binding</keyword>
<evidence type="ECO:0000313" key="9">
    <source>
        <dbReference type="EMBL" id="CAE1282874.1"/>
    </source>
</evidence>
<evidence type="ECO:0000256" key="4">
    <source>
        <dbReference type="ARBA" id="ARBA00023125"/>
    </source>
</evidence>
<evidence type="ECO:0000256" key="3">
    <source>
        <dbReference type="ARBA" id="ARBA00022833"/>
    </source>
</evidence>
<keyword evidence="1" id="KW-0479">Metal-binding</keyword>
<evidence type="ECO:0000259" key="8">
    <source>
        <dbReference type="PROSITE" id="PS50950"/>
    </source>
</evidence>
<sequence>MVKRCAWGLCNTDDRYPERLAGGVKFIPFPKPRRQHEKCLRWIDRCGRIPEQLNVRIVDVRISKQALLLFSSLPVCLRSHLAMVRRCVWGLCNADERYPERINGGFFIPFPKPRTKLEKCLRWIEACGRPYSQLNVFKIDQNKYVCSKHFVGGNGPTREHPDPLPVRPMNMLQSTAGYAEAGPSNQGYSGKPENSRRKKIATATVSSETVLIPDDSPPQPTAPKLQKKQLDDRRFDERRFDEQRFQERRFENRRFEERRQMAAAQSAQVAAPPLQVPSQMQVQQHLQVSAPPPAPVQTAPRQVQVLAPPVQVTVAKPKPVEKPRPREKRIFVVADHQRCVMSNLASLWKSGKLCDAGIGNGSSTVMVHKVVLSAVCPKLLSVFSTDILSHKFLQVNFPEEVSTEALNAFAEYMYNGILDLDRDILEQLKIIAKRLDMKEFEQLCDSHLPNHMHQTASAAVASFSNVPLIQTTMPLPPMTSSLPSLGSTISTSMHSAPSITTQVIDVKQEISEAELAQVKKDTAAVFGQESEVSSLAPNKSGNAAGFVISPSIKTEPVGPEDDKYGHLSSSSSNQAFTSTASSSSVIPTAASTSIASVPASSTEFAIPFSEATDVKSTRLKVTHSYDPPLVSDLSPVSCIVETVCSQSSPMNEDSSKPLNRLAVSTTSTDGLSTSTGNEAVYPIFFFLSFFHCVQYLSKIPSYSSCT</sequence>
<evidence type="ECO:0000256" key="5">
    <source>
        <dbReference type="PROSITE-ProRule" id="PRU00309"/>
    </source>
</evidence>
<dbReference type="EMBL" id="CAHIKZ030002211">
    <property type="protein sequence ID" value="CAE1282874.1"/>
    <property type="molecule type" value="Genomic_DNA"/>
</dbReference>
<dbReference type="SUPFAM" id="SSF54695">
    <property type="entry name" value="POZ domain"/>
    <property type="match status" value="1"/>
</dbReference>
<keyword evidence="3" id="KW-0862">Zinc</keyword>
<dbReference type="InterPro" id="IPR006612">
    <property type="entry name" value="THAP_Znf"/>
</dbReference>
<dbReference type="PANTHER" id="PTHR45632">
    <property type="entry name" value="LD33804P"/>
    <property type="match status" value="1"/>
</dbReference>
<evidence type="ECO:0000256" key="1">
    <source>
        <dbReference type="ARBA" id="ARBA00022723"/>
    </source>
</evidence>
<feature type="region of interest" description="Disordered" evidence="6">
    <location>
        <begin position="551"/>
        <end position="573"/>
    </location>
</feature>
<dbReference type="OrthoDB" id="10066342at2759"/>
<evidence type="ECO:0000256" key="2">
    <source>
        <dbReference type="ARBA" id="ARBA00022771"/>
    </source>
</evidence>
<dbReference type="SMART" id="SM00225">
    <property type="entry name" value="BTB"/>
    <property type="match status" value="1"/>
</dbReference>